<name>A0ABD0K1V4_9CAEN</name>
<gene>
    <name evidence="1" type="ORF">BaRGS_00027928</name>
</gene>
<organism evidence="1 2">
    <name type="scientific">Batillaria attramentaria</name>
    <dbReference type="NCBI Taxonomy" id="370345"/>
    <lineage>
        <taxon>Eukaryota</taxon>
        <taxon>Metazoa</taxon>
        <taxon>Spiralia</taxon>
        <taxon>Lophotrochozoa</taxon>
        <taxon>Mollusca</taxon>
        <taxon>Gastropoda</taxon>
        <taxon>Caenogastropoda</taxon>
        <taxon>Sorbeoconcha</taxon>
        <taxon>Cerithioidea</taxon>
        <taxon>Batillariidae</taxon>
        <taxon>Batillaria</taxon>
    </lineage>
</organism>
<dbReference type="Proteomes" id="UP001519460">
    <property type="component" value="Unassembled WGS sequence"/>
</dbReference>
<proteinExistence type="predicted"/>
<sequence>MAGCFETLEKLLPFLYRVRALLLQMTYSLVITNFAAVSDAPLKPSKCYKCGDLDQQLPCEDSNYTLRFDFGQQCQPYCDHLHIEVFENVPLACPDHSPYCMTDIFHRNGSKATVYRRCVNEDTCRSEWYLQTSSKPECTTQFDPNINSDLECHLCCYGDGCNTGYVPPAQTLYTP</sequence>
<protein>
    <submittedName>
        <fullName evidence="1">Uncharacterized protein</fullName>
    </submittedName>
</protein>
<reference evidence="1 2" key="1">
    <citation type="journal article" date="2023" name="Sci. Data">
        <title>Genome assembly of the Korean intertidal mud-creeper Batillaria attramentaria.</title>
        <authorList>
            <person name="Patra A.K."/>
            <person name="Ho P.T."/>
            <person name="Jun S."/>
            <person name="Lee S.J."/>
            <person name="Kim Y."/>
            <person name="Won Y.J."/>
        </authorList>
    </citation>
    <scope>NUCLEOTIDE SEQUENCE [LARGE SCALE GENOMIC DNA]</scope>
    <source>
        <strain evidence="1">Wonlab-2016</strain>
    </source>
</reference>
<dbReference type="AlphaFoldDB" id="A0ABD0K1V4"/>
<dbReference type="EMBL" id="JACVVK020000273">
    <property type="protein sequence ID" value="KAK7480842.1"/>
    <property type="molecule type" value="Genomic_DNA"/>
</dbReference>
<comment type="caution">
    <text evidence="1">The sequence shown here is derived from an EMBL/GenBank/DDBJ whole genome shotgun (WGS) entry which is preliminary data.</text>
</comment>
<keyword evidence="2" id="KW-1185">Reference proteome</keyword>
<evidence type="ECO:0000313" key="1">
    <source>
        <dbReference type="EMBL" id="KAK7480842.1"/>
    </source>
</evidence>
<accession>A0ABD0K1V4</accession>
<evidence type="ECO:0000313" key="2">
    <source>
        <dbReference type="Proteomes" id="UP001519460"/>
    </source>
</evidence>